<dbReference type="AlphaFoldDB" id="A0AA38UEA7"/>
<proteinExistence type="predicted"/>
<protein>
    <submittedName>
        <fullName evidence="1">Uncharacterized protein</fullName>
    </submittedName>
</protein>
<name>A0AA38UEA7_9AGAR</name>
<evidence type="ECO:0000313" key="1">
    <source>
        <dbReference type="EMBL" id="KAJ3834857.1"/>
    </source>
</evidence>
<accession>A0AA38UEA7</accession>
<sequence length="204" mass="24063">MIEKILRRIRGFEDEFRLHLWMYYFRRKLQVAIGTQVMTGYQKALRACPDSGRYSWRILSARSHCLASLFIDKSGFENHQEFSASRPTVDTKHRALGSKFRMKVHLQYYVLIPLDVHRIVTARGRVLLVRVLEFIWKVVLECERDGKMRIIMFKVFVQESLRSCVNLVRNVMISIRKKYLIPRAFKDTPQILGSFKVIYGGLGF</sequence>
<keyword evidence="2" id="KW-1185">Reference proteome</keyword>
<comment type="caution">
    <text evidence="1">The sequence shown here is derived from an EMBL/GenBank/DDBJ whole genome shotgun (WGS) entry which is preliminary data.</text>
</comment>
<dbReference type="Proteomes" id="UP001163846">
    <property type="component" value="Unassembled WGS sequence"/>
</dbReference>
<evidence type="ECO:0000313" key="2">
    <source>
        <dbReference type="Proteomes" id="UP001163846"/>
    </source>
</evidence>
<dbReference type="EMBL" id="MU806477">
    <property type="protein sequence ID" value="KAJ3834857.1"/>
    <property type="molecule type" value="Genomic_DNA"/>
</dbReference>
<organism evidence="1 2">
    <name type="scientific">Lentinula raphanica</name>
    <dbReference type="NCBI Taxonomy" id="153919"/>
    <lineage>
        <taxon>Eukaryota</taxon>
        <taxon>Fungi</taxon>
        <taxon>Dikarya</taxon>
        <taxon>Basidiomycota</taxon>
        <taxon>Agaricomycotina</taxon>
        <taxon>Agaricomycetes</taxon>
        <taxon>Agaricomycetidae</taxon>
        <taxon>Agaricales</taxon>
        <taxon>Marasmiineae</taxon>
        <taxon>Omphalotaceae</taxon>
        <taxon>Lentinula</taxon>
    </lineage>
</organism>
<gene>
    <name evidence="1" type="ORF">F5878DRAFT_629491</name>
</gene>
<reference evidence="1" key="1">
    <citation type="submission" date="2022-08" db="EMBL/GenBank/DDBJ databases">
        <authorList>
            <consortium name="DOE Joint Genome Institute"/>
            <person name="Min B."/>
            <person name="Riley R."/>
            <person name="Sierra-Patev S."/>
            <person name="Naranjo-Ortiz M."/>
            <person name="Looney B."/>
            <person name="Konkel Z."/>
            <person name="Slot J.C."/>
            <person name="Sakamoto Y."/>
            <person name="Steenwyk J.L."/>
            <person name="Rokas A."/>
            <person name="Carro J."/>
            <person name="Camarero S."/>
            <person name="Ferreira P."/>
            <person name="Molpeceres G."/>
            <person name="Ruiz-Duenas F.J."/>
            <person name="Serrano A."/>
            <person name="Henrissat B."/>
            <person name="Drula E."/>
            <person name="Hughes K.W."/>
            <person name="Mata J.L."/>
            <person name="Ishikawa N.K."/>
            <person name="Vargas-Isla R."/>
            <person name="Ushijima S."/>
            <person name="Smith C.A."/>
            <person name="Ahrendt S."/>
            <person name="Andreopoulos W."/>
            <person name="He G."/>
            <person name="Labutti K."/>
            <person name="Lipzen A."/>
            <person name="Ng V."/>
            <person name="Sandor L."/>
            <person name="Barry K."/>
            <person name="Martinez A.T."/>
            <person name="Xiao Y."/>
            <person name="Gibbons J.G."/>
            <person name="Terashima K."/>
            <person name="Hibbett D.S."/>
            <person name="Grigoriev I.V."/>
        </authorList>
    </citation>
    <scope>NUCLEOTIDE SEQUENCE</scope>
    <source>
        <strain evidence="1">TFB9207</strain>
    </source>
</reference>